<dbReference type="SUPFAM" id="SSF103088">
    <property type="entry name" value="OmpA-like"/>
    <property type="match status" value="1"/>
</dbReference>
<dbReference type="RefSeq" id="WP_252954879.1">
    <property type="nucleotide sequence ID" value="NZ_JAFIRR010000122.1"/>
</dbReference>
<gene>
    <name evidence="5" type="ORF">JYK14_19070</name>
</gene>
<evidence type="ECO:0000313" key="5">
    <source>
        <dbReference type="EMBL" id="MCO6418250.1"/>
    </source>
</evidence>
<proteinExistence type="predicted"/>
<accession>A0ABT1D8I4</accession>
<evidence type="ECO:0000256" key="2">
    <source>
        <dbReference type="SAM" id="MobiDB-lite"/>
    </source>
</evidence>
<comment type="caution">
    <text evidence="5">The sequence shown here is derived from an EMBL/GenBank/DDBJ whole genome shotgun (WGS) entry which is preliminary data.</text>
</comment>
<feature type="compositionally biased region" description="Basic and acidic residues" evidence="2">
    <location>
        <begin position="284"/>
        <end position="297"/>
    </location>
</feature>
<evidence type="ECO:0000259" key="4">
    <source>
        <dbReference type="PROSITE" id="PS51123"/>
    </source>
</evidence>
<feature type="domain" description="OmpA-like" evidence="4">
    <location>
        <begin position="435"/>
        <end position="561"/>
    </location>
</feature>
<dbReference type="Gene3D" id="3.30.1330.60">
    <property type="entry name" value="OmpA-like domain"/>
    <property type="match status" value="1"/>
</dbReference>
<keyword evidence="3" id="KW-0812">Transmembrane</keyword>
<dbReference type="PANTHER" id="PTHR30329">
    <property type="entry name" value="STATOR ELEMENT OF FLAGELLAR MOTOR COMPLEX"/>
    <property type="match status" value="1"/>
</dbReference>
<dbReference type="Proteomes" id="UP001523392">
    <property type="component" value="Unassembled WGS sequence"/>
</dbReference>
<name>A0ABT1D8I4_9PROT</name>
<keyword evidence="3" id="KW-1133">Transmembrane helix</keyword>
<dbReference type="NCBIfam" id="NF006543">
    <property type="entry name" value="PRK09039.1-2"/>
    <property type="match status" value="1"/>
</dbReference>
<dbReference type="CDD" id="cd07185">
    <property type="entry name" value="OmpA_C-like"/>
    <property type="match status" value="1"/>
</dbReference>
<evidence type="ECO:0000256" key="3">
    <source>
        <dbReference type="SAM" id="Phobius"/>
    </source>
</evidence>
<dbReference type="InterPro" id="IPR006665">
    <property type="entry name" value="OmpA-like"/>
</dbReference>
<organism evidence="5 6">
    <name type="scientific">Siccirubricoccus soli</name>
    <dbReference type="NCBI Taxonomy" id="2899147"/>
    <lineage>
        <taxon>Bacteria</taxon>
        <taxon>Pseudomonadati</taxon>
        <taxon>Pseudomonadota</taxon>
        <taxon>Alphaproteobacteria</taxon>
        <taxon>Acetobacterales</taxon>
        <taxon>Roseomonadaceae</taxon>
        <taxon>Siccirubricoccus</taxon>
    </lineage>
</organism>
<dbReference type="EMBL" id="JAFIRR010000122">
    <property type="protein sequence ID" value="MCO6418250.1"/>
    <property type="molecule type" value="Genomic_DNA"/>
</dbReference>
<dbReference type="InterPro" id="IPR050330">
    <property type="entry name" value="Bact_OuterMem_StrucFunc"/>
</dbReference>
<feature type="region of interest" description="Disordered" evidence="2">
    <location>
        <begin position="284"/>
        <end position="325"/>
    </location>
</feature>
<dbReference type="PANTHER" id="PTHR30329:SF21">
    <property type="entry name" value="LIPOPROTEIN YIAD-RELATED"/>
    <property type="match status" value="1"/>
</dbReference>
<dbReference type="PROSITE" id="PS51123">
    <property type="entry name" value="OMPA_2"/>
    <property type="match status" value="1"/>
</dbReference>
<protein>
    <submittedName>
        <fullName evidence="5">Peptidoglycan -binding protein</fullName>
    </submittedName>
</protein>
<feature type="transmembrane region" description="Helical" evidence="3">
    <location>
        <begin position="21"/>
        <end position="46"/>
    </location>
</feature>
<sequence length="561" mass="61436">MALSSGRRRRDGSGLEAWPGYVDALSTLLMVIIFVLMVFVLAQGFLSVALSSRDRALDRLNRQVAELAEMLALERGQAGELRNALSRTAEELRAAAEARDTLSAQLRETREERERLVADRDAARADRDRLTARLTDLDLAARGSGERIAALEAQLADALRRAEAAGGDAAQTVRRLTETGRNLAAERTARQQAETQLAEARGAVETARRELANLHQSLAEAQAQLESTRQQVAAMRAEMAALDRQVQADRATIETRLADIARLSEQIRALSALRDQLERQAAEAARRAGDEAQRRSTAEAAAGSEAERRAAAERTAAAEGERRRAAEAIAQEEAQRRQAAERAGAEQTRLAESARVQVALLTRQIEELRNQIARVAAALDAAEAAGRDKDAQIASLGTRLNAALAARVEELQRYRSDFFGRLRDVLGDRPEVRIVGDRFVFQSEVLFPPASAELSSSGQQQIREIARVLQEIAARIPPDVNWLLRVDGHADRLPIRSARFASNWELSAARAIAVSQLLMAEGLPPNRVAATAFGDNQPLDPGDSPEALARNRRIELRLTDR</sequence>
<evidence type="ECO:0000256" key="1">
    <source>
        <dbReference type="PROSITE-ProRule" id="PRU00473"/>
    </source>
</evidence>
<keyword evidence="1 3" id="KW-0472">Membrane</keyword>
<evidence type="ECO:0000313" key="6">
    <source>
        <dbReference type="Proteomes" id="UP001523392"/>
    </source>
</evidence>
<keyword evidence="6" id="KW-1185">Reference proteome</keyword>
<reference evidence="5 6" key="1">
    <citation type="submission" date="2021-12" db="EMBL/GenBank/DDBJ databases">
        <title>Siccirubricoccus leaddurans sp. nov., a high concentration Zn2+ tolerance bacterium.</title>
        <authorList>
            <person name="Cao Y."/>
        </authorList>
    </citation>
    <scope>NUCLEOTIDE SEQUENCE [LARGE SCALE GENOMIC DNA]</scope>
    <source>
        <strain evidence="5 6">KC 17139</strain>
    </source>
</reference>
<dbReference type="InterPro" id="IPR036737">
    <property type="entry name" value="OmpA-like_sf"/>
</dbReference>
<dbReference type="Pfam" id="PF00691">
    <property type="entry name" value="OmpA"/>
    <property type="match status" value="1"/>
</dbReference>